<gene>
    <name evidence="1" type="ORF">BDV39DRAFT_176551</name>
</gene>
<evidence type="ECO:0000313" key="2">
    <source>
        <dbReference type="Proteomes" id="UP000325945"/>
    </source>
</evidence>
<sequence length="104" mass="11519">MAQIKPGQICLTCYRSHRTRYTLDSSYGELLRLGSACLYPVRAKILALFPSIEAHAVVRALQGSITDVELCGQCLSGANTIISKNIVGLPYYKMHRTLRCPTCK</sequence>
<dbReference type="EMBL" id="ML741797">
    <property type="protein sequence ID" value="KAE8326757.1"/>
    <property type="molecule type" value="Genomic_DNA"/>
</dbReference>
<accession>A0A5N6X0P1</accession>
<reference evidence="2" key="1">
    <citation type="submission" date="2019-04" db="EMBL/GenBank/DDBJ databases">
        <title>Friends and foes A comparative genomics studyof 23 Aspergillus species from section Flavi.</title>
        <authorList>
            <consortium name="DOE Joint Genome Institute"/>
            <person name="Kjaerbolling I."/>
            <person name="Vesth T."/>
            <person name="Frisvad J.C."/>
            <person name="Nybo J.L."/>
            <person name="Theobald S."/>
            <person name="Kildgaard S."/>
            <person name="Isbrandt T."/>
            <person name="Kuo A."/>
            <person name="Sato A."/>
            <person name="Lyhne E.K."/>
            <person name="Kogle M.E."/>
            <person name="Wiebenga A."/>
            <person name="Kun R.S."/>
            <person name="Lubbers R.J."/>
            <person name="Makela M.R."/>
            <person name="Barry K."/>
            <person name="Chovatia M."/>
            <person name="Clum A."/>
            <person name="Daum C."/>
            <person name="Haridas S."/>
            <person name="He G."/>
            <person name="LaButti K."/>
            <person name="Lipzen A."/>
            <person name="Mondo S."/>
            <person name="Riley R."/>
            <person name="Salamov A."/>
            <person name="Simmons B.A."/>
            <person name="Magnuson J.K."/>
            <person name="Henrissat B."/>
            <person name="Mortensen U.H."/>
            <person name="Larsen T.O."/>
            <person name="Devries R.P."/>
            <person name="Grigoriev I.V."/>
            <person name="Machida M."/>
            <person name="Baker S.E."/>
            <person name="Andersen M.R."/>
        </authorList>
    </citation>
    <scope>NUCLEOTIDE SEQUENCE [LARGE SCALE GENOMIC DNA]</scope>
    <source>
        <strain evidence="2">CBS 130017</strain>
    </source>
</reference>
<organism evidence="1 2">
    <name type="scientific">Aspergillus sergii</name>
    <dbReference type="NCBI Taxonomy" id="1034303"/>
    <lineage>
        <taxon>Eukaryota</taxon>
        <taxon>Fungi</taxon>
        <taxon>Dikarya</taxon>
        <taxon>Ascomycota</taxon>
        <taxon>Pezizomycotina</taxon>
        <taxon>Eurotiomycetes</taxon>
        <taxon>Eurotiomycetidae</taxon>
        <taxon>Eurotiales</taxon>
        <taxon>Aspergillaceae</taxon>
        <taxon>Aspergillus</taxon>
        <taxon>Aspergillus subgen. Circumdati</taxon>
    </lineage>
</organism>
<evidence type="ECO:0000313" key="1">
    <source>
        <dbReference type="EMBL" id="KAE8326757.1"/>
    </source>
</evidence>
<protein>
    <submittedName>
        <fullName evidence="1">Uncharacterized protein</fullName>
    </submittedName>
</protein>
<name>A0A5N6X0P1_9EURO</name>
<keyword evidence="2" id="KW-1185">Reference proteome</keyword>
<dbReference type="AlphaFoldDB" id="A0A5N6X0P1"/>
<proteinExistence type="predicted"/>
<dbReference type="Proteomes" id="UP000325945">
    <property type="component" value="Unassembled WGS sequence"/>
</dbReference>